<evidence type="ECO:0000256" key="1">
    <source>
        <dbReference type="ARBA" id="ARBA00000085"/>
    </source>
</evidence>
<sequence length="389" mass="41605">MNLRTPLTWFLLGSYPLVVAAAAANGGTDSFGLPGMRYTLPLLVVVMPLVLLPRRPVIALALMLTGCLVIAAYVWSWEFGYLRDVRFLQFIAIDLTVGYIATHRPPRVSILAATVACVAEVGVIAVGRLASAPSFVLALAMAMLAAWLVGNRNRERRAHADVVRAQEASQAITAERLRIARELHDMVAHSISIIAIQAGVGARVIDTRPVEARSSLQAIETTSRQALAGLRRAVGALRGKETSDGHHAPLLEPLPGLADLDRLIAVTADAGVTVELRWQGARRPLPSDLDLAAFRIIQEAVTNVVRHSGTDACRVTIGHDDAELTLEIVDRGPAGPAASDATPETKSRGGFGLLGMRERATLLRGHFTAGPRPAGGYRVAVRLPLPRTT</sequence>
<evidence type="ECO:0000256" key="3">
    <source>
        <dbReference type="ARBA" id="ARBA00022553"/>
    </source>
</evidence>
<dbReference type="PANTHER" id="PTHR24421">
    <property type="entry name" value="NITRATE/NITRITE SENSOR PROTEIN NARX-RELATED"/>
    <property type="match status" value="1"/>
</dbReference>
<evidence type="ECO:0000313" key="12">
    <source>
        <dbReference type="EMBL" id="MFB9445584.1"/>
    </source>
</evidence>
<evidence type="ECO:0000313" key="13">
    <source>
        <dbReference type="Proteomes" id="UP001589608"/>
    </source>
</evidence>
<feature type="domain" description="Histidine kinase/HSP90-like ATPase" evidence="10">
    <location>
        <begin position="293"/>
        <end position="386"/>
    </location>
</feature>
<evidence type="ECO:0000256" key="2">
    <source>
        <dbReference type="ARBA" id="ARBA00012438"/>
    </source>
</evidence>
<keyword evidence="3" id="KW-0597">Phosphoprotein</keyword>
<evidence type="ECO:0000259" key="10">
    <source>
        <dbReference type="Pfam" id="PF02518"/>
    </source>
</evidence>
<dbReference type="InterPro" id="IPR011712">
    <property type="entry name" value="Sig_transdc_His_kin_sub3_dim/P"/>
</dbReference>
<dbReference type="Pfam" id="PF07730">
    <property type="entry name" value="HisKA_3"/>
    <property type="match status" value="1"/>
</dbReference>
<feature type="transmembrane region" description="Helical" evidence="9">
    <location>
        <begin position="57"/>
        <end position="75"/>
    </location>
</feature>
<dbReference type="GO" id="GO:0016301">
    <property type="term" value="F:kinase activity"/>
    <property type="evidence" value="ECO:0007669"/>
    <property type="project" value="UniProtKB-KW"/>
</dbReference>
<dbReference type="EMBL" id="JBHMCA010000042">
    <property type="protein sequence ID" value="MFB9445584.1"/>
    <property type="molecule type" value="Genomic_DNA"/>
</dbReference>
<dbReference type="InterPro" id="IPR036890">
    <property type="entry name" value="HATPase_C_sf"/>
</dbReference>
<keyword evidence="9" id="KW-0472">Membrane</keyword>
<keyword evidence="6 12" id="KW-0418">Kinase</keyword>
<dbReference type="InterPro" id="IPR003594">
    <property type="entry name" value="HATPase_dom"/>
</dbReference>
<evidence type="ECO:0000256" key="7">
    <source>
        <dbReference type="ARBA" id="ARBA00022840"/>
    </source>
</evidence>
<proteinExistence type="predicted"/>
<dbReference type="SUPFAM" id="SSF55874">
    <property type="entry name" value="ATPase domain of HSP90 chaperone/DNA topoisomerase II/histidine kinase"/>
    <property type="match status" value="1"/>
</dbReference>
<dbReference type="Pfam" id="PF02518">
    <property type="entry name" value="HATPase_c"/>
    <property type="match status" value="1"/>
</dbReference>
<feature type="transmembrane region" description="Helical" evidence="9">
    <location>
        <begin position="36"/>
        <end position="52"/>
    </location>
</feature>
<evidence type="ECO:0000256" key="8">
    <source>
        <dbReference type="ARBA" id="ARBA00023012"/>
    </source>
</evidence>
<evidence type="ECO:0000256" key="6">
    <source>
        <dbReference type="ARBA" id="ARBA00022777"/>
    </source>
</evidence>
<feature type="domain" description="Signal transduction histidine kinase subgroup 3 dimerisation and phosphoacceptor" evidence="11">
    <location>
        <begin position="175"/>
        <end position="239"/>
    </location>
</feature>
<dbReference type="Gene3D" id="1.20.5.1930">
    <property type="match status" value="1"/>
</dbReference>
<gene>
    <name evidence="12" type="ORF">ACFFTR_21105</name>
</gene>
<dbReference type="Proteomes" id="UP001589608">
    <property type="component" value="Unassembled WGS sequence"/>
</dbReference>
<keyword evidence="8" id="KW-0902">Two-component regulatory system</keyword>
<protein>
    <recommendedName>
        <fullName evidence="2">histidine kinase</fullName>
        <ecNumber evidence="2">2.7.13.3</ecNumber>
    </recommendedName>
</protein>
<organism evidence="12 13">
    <name type="scientific">Dactylosporangium vinaceum</name>
    <dbReference type="NCBI Taxonomy" id="53362"/>
    <lineage>
        <taxon>Bacteria</taxon>
        <taxon>Bacillati</taxon>
        <taxon>Actinomycetota</taxon>
        <taxon>Actinomycetes</taxon>
        <taxon>Micromonosporales</taxon>
        <taxon>Micromonosporaceae</taxon>
        <taxon>Dactylosporangium</taxon>
    </lineage>
</organism>
<dbReference type="InterPro" id="IPR050482">
    <property type="entry name" value="Sensor_HK_TwoCompSys"/>
</dbReference>
<keyword evidence="7" id="KW-0067">ATP-binding</keyword>
<evidence type="ECO:0000256" key="5">
    <source>
        <dbReference type="ARBA" id="ARBA00022741"/>
    </source>
</evidence>
<keyword evidence="4" id="KW-0808">Transferase</keyword>
<dbReference type="PANTHER" id="PTHR24421:SF10">
    <property type="entry name" value="NITRATE_NITRITE SENSOR PROTEIN NARQ"/>
    <property type="match status" value="1"/>
</dbReference>
<keyword evidence="5" id="KW-0547">Nucleotide-binding</keyword>
<dbReference type="EC" id="2.7.13.3" evidence="2"/>
<feature type="transmembrane region" description="Helical" evidence="9">
    <location>
        <begin position="132"/>
        <end position="150"/>
    </location>
</feature>
<evidence type="ECO:0000256" key="9">
    <source>
        <dbReference type="SAM" id="Phobius"/>
    </source>
</evidence>
<reference evidence="12 13" key="1">
    <citation type="submission" date="2024-09" db="EMBL/GenBank/DDBJ databases">
        <authorList>
            <person name="Sun Q."/>
            <person name="Mori K."/>
        </authorList>
    </citation>
    <scope>NUCLEOTIDE SEQUENCE [LARGE SCALE GENOMIC DNA]</scope>
    <source>
        <strain evidence="12 13">JCM 3307</strain>
    </source>
</reference>
<dbReference type="Gene3D" id="3.30.565.10">
    <property type="entry name" value="Histidine kinase-like ATPase, C-terminal domain"/>
    <property type="match status" value="1"/>
</dbReference>
<dbReference type="RefSeq" id="WP_223103930.1">
    <property type="nucleotide sequence ID" value="NZ_CP061913.1"/>
</dbReference>
<evidence type="ECO:0000256" key="4">
    <source>
        <dbReference type="ARBA" id="ARBA00022679"/>
    </source>
</evidence>
<name>A0ABV5M9P5_9ACTN</name>
<keyword evidence="9" id="KW-0812">Transmembrane</keyword>
<comment type="caution">
    <text evidence="12">The sequence shown here is derived from an EMBL/GenBank/DDBJ whole genome shotgun (WGS) entry which is preliminary data.</text>
</comment>
<dbReference type="CDD" id="cd16917">
    <property type="entry name" value="HATPase_UhpB-NarQ-NarX-like"/>
    <property type="match status" value="1"/>
</dbReference>
<evidence type="ECO:0000259" key="11">
    <source>
        <dbReference type="Pfam" id="PF07730"/>
    </source>
</evidence>
<accession>A0ABV5M9P5</accession>
<keyword evidence="9" id="KW-1133">Transmembrane helix</keyword>
<comment type="catalytic activity">
    <reaction evidence="1">
        <text>ATP + protein L-histidine = ADP + protein N-phospho-L-histidine.</text>
        <dbReference type="EC" id="2.7.13.3"/>
    </reaction>
</comment>
<keyword evidence="13" id="KW-1185">Reference proteome</keyword>